<feature type="domain" description="Secretion system C-terminal sorting" evidence="3">
    <location>
        <begin position="1409"/>
        <end position="1483"/>
    </location>
</feature>
<gene>
    <name evidence="5" type="ORF">ACFSKU_19315</name>
</gene>
<evidence type="ECO:0000259" key="4">
    <source>
        <dbReference type="Pfam" id="PF19081"/>
    </source>
</evidence>
<evidence type="ECO:0000256" key="1">
    <source>
        <dbReference type="SAM" id="MobiDB-lite"/>
    </source>
</evidence>
<dbReference type="InterPro" id="IPR026444">
    <property type="entry name" value="Secre_tail"/>
</dbReference>
<evidence type="ECO:0000256" key="2">
    <source>
        <dbReference type="SAM" id="SignalP"/>
    </source>
</evidence>
<dbReference type="Pfam" id="PF18962">
    <property type="entry name" value="Por_Secre_tail"/>
    <property type="match status" value="1"/>
</dbReference>
<dbReference type="NCBIfam" id="TIGR04183">
    <property type="entry name" value="Por_Secre_tail"/>
    <property type="match status" value="1"/>
</dbReference>
<organism evidence="5 6">
    <name type="scientific">Pontibacter silvestris</name>
    <dbReference type="NCBI Taxonomy" id="2305183"/>
    <lineage>
        <taxon>Bacteria</taxon>
        <taxon>Pseudomonadati</taxon>
        <taxon>Bacteroidota</taxon>
        <taxon>Cytophagia</taxon>
        <taxon>Cytophagales</taxon>
        <taxon>Hymenobacteraceae</taxon>
        <taxon>Pontibacter</taxon>
    </lineage>
</organism>
<feature type="domain" description="Ig-like" evidence="4">
    <location>
        <begin position="1030"/>
        <end position="1111"/>
    </location>
</feature>
<evidence type="ECO:0000313" key="6">
    <source>
        <dbReference type="Proteomes" id="UP001597369"/>
    </source>
</evidence>
<dbReference type="Pfam" id="PF19081">
    <property type="entry name" value="Ig_7"/>
    <property type="match status" value="1"/>
</dbReference>
<dbReference type="Proteomes" id="UP001597369">
    <property type="component" value="Unassembled WGS sequence"/>
</dbReference>
<dbReference type="EMBL" id="JBHUHV010000058">
    <property type="protein sequence ID" value="MFD2069044.1"/>
    <property type="molecule type" value="Genomic_DNA"/>
</dbReference>
<dbReference type="Gene3D" id="2.60.40.10">
    <property type="entry name" value="Immunoglobulins"/>
    <property type="match status" value="3"/>
</dbReference>
<dbReference type="RefSeq" id="WP_229957454.1">
    <property type="nucleotide sequence ID" value="NZ_JAJJWI010000001.1"/>
</dbReference>
<accession>A0ABW4X326</accession>
<dbReference type="InterPro" id="IPR044023">
    <property type="entry name" value="Ig_7"/>
</dbReference>
<reference evidence="6" key="1">
    <citation type="journal article" date="2019" name="Int. J. Syst. Evol. Microbiol.">
        <title>The Global Catalogue of Microorganisms (GCM) 10K type strain sequencing project: providing services to taxonomists for standard genome sequencing and annotation.</title>
        <authorList>
            <consortium name="The Broad Institute Genomics Platform"/>
            <consortium name="The Broad Institute Genome Sequencing Center for Infectious Disease"/>
            <person name="Wu L."/>
            <person name="Ma J."/>
        </authorList>
    </citation>
    <scope>NUCLEOTIDE SEQUENCE [LARGE SCALE GENOMIC DNA]</scope>
    <source>
        <strain evidence="6">JCM 16545</strain>
    </source>
</reference>
<feature type="chain" id="PRO_5045929798" evidence="2">
    <location>
        <begin position="28"/>
        <end position="1487"/>
    </location>
</feature>
<keyword evidence="2" id="KW-0732">Signal</keyword>
<sequence>MKKSLPQFLAVLIATALVLIVQFPSQAQTPGLIYRPATSGGNSVLDPNGDGYVSTTTAGWIAGTRDEGVGYSEIPYRSFPALANEPVGDLTTGTSGGHTDLAPPPTYQGSTGSPISAYFDGRNLMFRVRLGGASTASKGYSIMIDSNNQFGNLVEDGNAATTPNPGFEFEVVLASNFDVSIYDHRNKPAGGTKAWAGSASQYSQKAVAASTSGDNTDYFYDFYVPLSAFPTNGTDLIDASTALRMSGVTITSAQSGISGTVSDVGGVNFASYGYSKQEAWADVINSFPLTSLNQLQTGSFSMIQAFAPVVNSNILANSTSISGTSVEASGSTITVYRTTDETSTAIGTTTVNADGTWTLSGISGSLLTEGNVITATVRPPNKTESPLSAPVTVTSGICTSTPAPRLTGITGNTSGSRYLTVIPSISGNQIITVYNLTANTTQTTPVLNLTAGTSFPAAAASTNPAVLLVAQSSNYVVTTTPTDAAGNPIGCPSLRSNQLCYSSEDNFTLNRHTVTITGVTFDGVTNSNINTTSTTEVPANLSSITVSLNFGTSTQAGNLVLYRNGTATNITVPYTLGTNSQTINVSGLSPDLTAGDILSVRTVQTSGCAGASTPSNFLAIQDVSSTPTINPLNCGFVTSVSGTSSEPTGTVIQFYTAGTTGQRDGAVLTLSGNTTPVTAIVTSQGTWTADLSGIGGNGVAAGIPISARAKAPGKVQSLNSEPVTASAAPQGSPIINGAVVEGTTEITGTAPAGTLVTLYIEGTPFTPVTTDQSGNWTVEGLSPLEVFAGASITATYSAPDDDEDNEQENQCESAQATAVVVTCNAPSTAPTVTPTALTICSGSTAEVVVGASEQGVSYRLLSVNGTTETPTGSSVLGTGGNITLTSDIITDATTLRVRARRISGTACDAILAGSVSVAVSSVPDNNYTLSIDNSSGCAEASPTITVSGTQPGFSYQLIDNETKEPVLLASGGTDAIAGTGGDLEFTVASAGTTTTYSLFILDTSQATNCPVENVNTVTYTVEGPQTDQSVSINTNRICAGNEATISIVTNADGHTYQVFSAPDNTPVGDSFIGQGQRQEIKVSPTATTTYYVQISGAGCTANILNRVVLEVSSSSADVIAGENQTLCGNSVTLQGSDPAPGTGLWTIESPEDDPSIIIADPTNPNTTVTGLSSGTYVFIWTVTTNCDGSDTQVSASTTVLVNCPAVYNVAPPKYQVQYQVNDILASVEDPDGNIGGAVLAANSNPLPWGTELLNDGTIIVSNPALLVAGTYNFSITTTDEIGGTTTSSIFIQIYGEVPTTGVFPVELVYFTAIVQQQSVLLQWETASEENNKEFIVERSADAKMFESIGTVKGNGTTNQLIKYSFTDKNLLSGIVYYRLKQIDYDGAYEYSKVIAVSSQGITHKQQLQVYPNPATTKLNVIITSKVTGPATVQLFDLQGKLVSSKDIELKEGVNELEQSLQSLSTGIYILRLIGENMEETVKVMKTQ</sequence>
<name>A0ABW4X326_9BACT</name>
<feature type="signal peptide" evidence="2">
    <location>
        <begin position="1"/>
        <end position="27"/>
    </location>
</feature>
<proteinExistence type="predicted"/>
<evidence type="ECO:0000313" key="5">
    <source>
        <dbReference type="EMBL" id="MFD2069044.1"/>
    </source>
</evidence>
<evidence type="ECO:0000259" key="3">
    <source>
        <dbReference type="Pfam" id="PF18962"/>
    </source>
</evidence>
<dbReference type="InterPro" id="IPR013783">
    <property type="entry name" value="Ig-like_fold"/>
</dbReference>
<keyword evidence="6" id="KW-1185">Reference proteome</keyword>
<comment type="caution">
    <text evidence="5">The sequence shown here is derived from an EMBL/GenBank/DDBJ whole genome shotgun (WGS) entry which is preliminary data.</text>
</comment>
<protein>
    <submittedName>
        <fullName evidence="5">T9SS type A sorting domain-containing protein</fullName>
    </submittedName>
</protein>
<feature type="region of interest" description="Disordered" evidence="1">
    <location>
        <begin position="87"/>
        <end position="106"/>
    </location>
</feature>